<comment type="caution">
    <text evidence="11">The sequence shown here is derived from an EMBL/GenBank/DDBJ whole genome shotgun (WGS) entry which is preliminary data.</text>
</comment>
<evidence type="ECO:0000256" key="8">
    <source>
        <dbReference type="ARBA" id="ARBA00022989"/>
    </source>
</evidence>
<dbReference type="PANTHER" id="PTHR19432">
    <property type="entry name" value="SUGAR TRANSPORTER"/>
    <property type="match status" value="1"/>
</dbReference>
<feature type="transmembrane region" description="Helical" evidence="10">
    <location>
        <begin position="454"/>
        <end position="475"/>
    </location>
</feature>
<feature type="transmembrane region" description="Helical" evidence="10">
    <location>
        <begin position="89"/>
        <end position="107"/>
    </location>
</feature>
<dbReference type="GO" id="GO:0008506">
    <property type="term" value="F:sucrose:proton symporter activity"/>
    <property type="evidence" value="ECO:0007669"/>
    <property type="project" value="TreeGrafter"/>
</dbReference>
<evidence type="ECO:0000256" key="10">
    <source>
        <dbReference type="SAM" id="Phobius"/>
    </source>
</evidence>
<dbReference type="Proteomes" id="UP001443914">
    <property type="component" value="Unassembled WGS sequence"/>
</dbReference>
<comment type="pathway">
    <text evidence="2">Glycan biosynthesis; sucrose metabolism.</text>
</comment>
<evidence type="ECO:0000256" key="7">
    <source>
        <dbReference type="ARBA" id="ARBA00022847"/>
    </source>
</evidence>
<accession>A0AAW1K6R7</accession>
<dbReference type="InterPro" id="IPR005989">
    <property type="entry name" value="Suc_symporter_pln"/>
</dbReference>
<evidence type="ECO:0000313" key="11">
    <source>
        <dbReference type="EMBL" id="KAK9713770.1"/>
    </source>
</evidence>
<dbReference type="AlphaFoldDB" id="A0AAW1K6R7"/>
<gene>
    <name evidence="11" type="ORF">RND81_06G050400</name>
</gene>
<reference evidence="11" key="1">
    <citation type="submission" date="2024-03" db="EMBL/GenBank/DDBJ databases">
        <title>WGS assembly of Saponaria officinalis var. Norfolk2.</title>
        <authorList>
            <person name="Jenkins J."/>
            <person name="Shu S."/>
            <person name="Grimwood J."/>
            <person name="Barry K."/>
            <person name="Goodstein D."/>
            <person name="Schmutz J."/>
            <person name="Leebens-Mack J."/>
            <person name="Osbourn A."/>
        </authorList>
    </citation>
    <scope>NUCLEOTIDE SEQUENCE [LARGE SCALE GENOMIC DNA]</scope>
    <source>
        <strain evidence="11">JIC</strain>
    </source>
</reference>
<keyword evidence="6 10" id="KW-0812">Transmembrane</keyword>
<dbReference type="CDD" id="cd17313">
    <property type="entry name" value="MFS_SLC45_SUC"/>
    <property type="match status" value="1"/>
</dbReference>
<feature type="transmembrane region" description="Helical" evidence="10">
    <location>
        <begin position="166"/>
        <end position="188"/>
    </location>
</feature>
<protein>
    <submittedName>
        <fullName evidence="11">Uncharacterized protein</fullName>
    </submittedName>
</protein>
<organism evidence="11 12">
    <name type="scientific">Saponaria officinalis</name>
    <name type="common">Common soapwort</name>
    <name type="synonym">Lychnis saponaria</name>
    <dbReference type="NCBI Taxonomy" id="3572"/>
    <lineage>
        <taxon>Eukaryota</taxon>
        <taxon>Viridiplantae</taxon>
        <taxon>Streptophyta</taxon>
        <taxon>Embryophyta</taxon>
        <taxon>Tracheophyta</taxon>
        <taxon>Spermatophyta</taxon>
        <taxon>Magnoliopsida</taxon>
        <taxon>eudicotyledons</taxon>
        <taxon>Gunneridae</taxon>
        <taxon>Pentapetalae</taxon>
        <taxon>Caryophyllales</taxon>
        <taxon>Caryophyllaceae</taxon>
        <taxon>Caryophylleae</taxon>
        <taxon>Saponaria</taxon>
    </lineage>
</organism>
<dbReference type="SUPFAM" id="SSF103473">
    <property type="entry name" value="MFS general substrate transporter"/>
    <property type="match status" value="1"/>
</dbReference>
<dbReference type="NCBIfam" id="TIGR01301">
    <property type="entry name" value="GPH_sucrose"/>
    <property type="match status" value="1"/>
</dbReference>
<feature type="transmembrane region" description="Helical" evidence="10">
    <location>
        <begin position="383"/>
        <end position="409"/>
    </location>
</feature>
<evidence type="ECO:0000256" key="9">
    <source>
        <dbReference type="ARBA" id="ARBA00023136"/>
    </source>
</evidence>
<sequence length="482" mass="51754">MNIEEPKKQISKDVTPLWKIVLVTSLGAGVQFGWALQMSLLTPYVRQLGVSHTMSSLVWLCGPMSAILVQPTVGYVSDRSTSKFGRRKPYIIIGSILICLGVLLIGYAADLGYRLGDDLSEKTKHRAVALFVFGFWILDIANNMVQGPTRAFLADLSRHDHEKMKVANGFYSFFLAVGNILGYAVGSIPTLYKILPFTMTVACDTSCANLKTCFFIGIVFLLSVNAVSLSIVPEPEVETFHDDGVPFFAQVKTSIKNLGRPMWLLFLVTGLNWIAWFSYLVYNTDWVGSEIYGGKPQGNPEEKRLYTMGVRSGTLGRMVSAATLALMSLGIDPLSRLLGGSRRTWGLFNFLLAAILISTLPITKSAESARKHMAPGTPPDSGIRTAIVALYAATGVAEAATYSIPFALASMFSSDSGAGHGLSLGLINLAISVPQMLMALISGPWDSLFGGGNLPAFLLGAVAAVLSGILAPTIIPAPSSKV</sequence>
<dbReference type="Gene3D" id="1.20.1250.20">
    <property type="entry name" value="MFS general substrate transporter like domains"/>
    <property type="match status" value="1"/>
</dbReference>
<evidence type="ECO:0000256" key="3">
    <source>
        <dbReference type="ARBA" id="ARBA00007134"/>
    </source>
</evidence>
<comment type="subcellular location">
    <subcellularLocation>
        <location evidence="1">Membrane</location>
        <topology evidence="1">Multi-pass membrane protein</topology>
    </subcellularLocation>
</comment>
<keyword evidence="7" id="KW-0769">Symport</keyword>
<feature type="transmembrane region" description="Helical" evidence="10">
    <location>
        <begin position="346"/>
        <end position="363"/>
    </location>
</feature>
<feature type="transmembrane region" description="Helical" evidence="10">
    <location>
        <begin position="208"/>
        <end position="232"/>
    </location>
</feature>
<evidence type="ECO:0000256" key="4">
    <source>
        <dbReference type="ARBA" id="ARBA00022448"/>
    </source>
</evidence>
<proteinExistence type="inferred from homology"/>
<dbReference type="GO" id="GO:0005886">
    <property type="term" value="C:plasma membrane"/>
    <property type="evidence" value="ECO:0007669"/>
    <property type="project" value="InterPro"/>
</dbReference>
<evidence type="ECO:0000313" key="12">
    <source>
        <dbReference type="Proteomes" id="UP001443914"/>
    </source>
</evidence>
<feature type="transmembrane region" description="Helical" evidence="10">
    <location>
        <begin position="56"/>
        <end position="77"/>
    </location>
</feature>
<feature type="transmembrane region" description="Helical" evidence="10">
    <location>
        <begin position="421"/>
        <end position="442"/>
    </location>
</feature>
<dbReference type="EMBL" id="JBDFQZ010000006">
    <property type="protein sequence ID" value="KAK9713770.1"/>
    <property type="molecule type" value="Genomic_DNA"/>
</dbReference>
<dbReference type="InterPro" id="IPR036259">
    <property type="entry name" value="MFS_trans_sf"/>
</dbReference>
<name>A0AAW1K6R7_SAPOF</name>
<keyword evidence="4" id="KW-0813">Transport</keyword>
<keyword evidence="5" id="KW-0762">Sugar transport</keyword>
<evidence type="ECO:0000256" key="1">
    <source>
        <dbReference type="ARBA" id="ARBA00004141"/>
    </source>
</evidence>
<evidence type="ECO:0000256" key="6">
    <source>
        <dbReference type="ARBA" id="ARBA00022692"/>
    </source>
</evidence>
<keyword evidence="9 10" id="KW-0472">Membrane</keyword>
<keyword evidence="12" id="KW-1185">Reference proteome</keyword>
<dbReference type="PANTHER" id="PTHR19432:SF70">
    <property type="entry name" value="SUCROSE TRANSPORT PROTEIN SUC1-RELATED"/>
    <property type="match status" value="1"/>
</dbReference>
<feature type="transmembrane region" description="Helical" evidence="10">
    <location>
        <begin position="262"/>
        <end position="282"/>
    </location>
</feature>
<comment type="similarity">
    <text evidence="3">Belongs to the glycoside-pentoside-hexuronide (GPH) cation symporter transporter (TC 2.A.2.4) family.</text>
</comment>
<dbReference type="Pfam" id="PF13347">
    <property type="entry name" value="MFS_2"/>
    <property type="match status" value="1"/>
</dbReference>
<evidence type="ECO:0000256" key="5">
    <source>
        <dbReference type="ARBA" id="ARBA00022597"/>
    </source>
</evidence>
<dbReference type="GO" id="GO:0005773">
    <property type="term" value="C:vacuole"/>
    <property type="evidence" value="ECO:0007669"/>
    <property type="project" value="TreeGrafter"/>
</dbReference>
<evidence type="ECO:0000256" key="2">
    <source>
        <dbReference type="ARBA" id="ARBA00004914"/>
    </source>
</evidence>
<keyword evidence="8 10" id="KW-1133">Transmembrane helix</keyword>
<feature type="transmembrane region" description="Helical" evidence="10">
    <location>
        <begin position="17"/>
        <end position="36"/>
    </location>
</feature>